<dbReference type="OrthoDB" id="4714749at2"/>
<dbReference type="KEGG" id="mrh:MycrhN_2362"/>
<reference evidence="3 4" key="1">
    <citation type="submission" date="2011-12" db="EMBL/GenBank/DDBJ databases">
        <title>Complete sequence of Mycobacterium rhodesiae NBB3.</title>
        <authorList>
            <consortium name="US DOE Joint Genome Institute"/>
            <person name="Lucas S."/>
            <person name="Han J."/>
            <person name="Lapidus A."/>
            <person name="Cheng J.-F."/>
            <person name="Goodwin L."/>
            <person name="Pitluck S."/>
            <person name="Peters L."/>
            <person name="Mikhailova N."/>
            <person name="Gu W."/>
            <person name="Detter J.C."/>
            <person name="Han C."/>
            <person name="Tapia R."/>
            <person name="Land M."/>
            <person name="Hauser L."/>
            <person name="Kyrpides N."/>
            <person name="Ivanova N."/>
            <person name="Pagani I."/>
            <person name="Mattes T."/>
            <person name="Holmes A."/>
            <person name="Rutledge P."/>
            <person name="Paulsen I."/>
            <person name="Coleman N."/>
            <person name="Woyke T."/>
        </authorList>
    </citation>
    <scope>NUCLEOTIDE SEQUENCE [LARGE SCALE GENOMIC DNA]</scope>
    <source>
        <strain evidence="3 4">NBB3</strain>
    </source>
</reference>
<feature type="compositionally biased region" description="Polar residues" evidence="1">
    <location>
        <begin position="80"/>
        <end position="99"/>
    </location>
</feature>
<gene>
    <name evidence="3" type="ordered locus">MycrhN_2362</name>
</gene>
<evidence type="ECO:0000256" key="2">
    <source>
        <dbReference type="SAM" id="SignalP"/>
    </source>
</evidence>
<evidence type="ECO:0000313" key="4">
    <source>
        <dbReference type="Proteomes" id="UP000005442"/>
    </source>
</evidence>
<protein>
    <submittedName>
        <fullName evidence="3">Uncharacterized protein</fullName>
    </submittedName>
</protein>
<feature type="signal peptide" evidence="2">
    <location>
        <begin position="1"/>
        <end position="22"/>
    </location>
</feature>
<proteinExistence type="predicted"/>
<feature type="chain" id="PRO_5003514879" evidence="2">
    <location>
        <begin position="23"/>
        <end position="156"/>
    </location>
</feature>
<sequence length="156" mass="16128">MKRAVAGVFAAVAVLSPAIATADPVAPQANTPCPPDAAGAATRPADAKMPLVCAGGSWQAVTTPQPPNDRWLSVGPPISLNGNGRQNPDVQSGDWTATPRSANTRCRAEQVIVLGPGVLAAPEVAEGEAGQPLDITFQPRLFKLQLSGDCLWTRRG</sequence>
<feature type="region of interest" description="Disordered" evidence="1">
    <location>
        <begin position="59"/>
        <end position="99"/>
    </location>
</feature>
<dbReference type="eggNOG" id="ENOG5031QH0">
    <property type="taxonomic scope" value="Bacteria"/>
</dbReference>
<dbReference type="EMBL" id="CP003169">
    <property type="protein sequence ID" value="AEV72951.1"/>
    <property type="molecule type" value="Genomic_DNA"/>
</dbReference>
<evidence type="ECO:0000256" key="1">
    <source>
        <dbReference type="SAM" id="MobiDB-lite"/>
    </source>
</evidence>
<dbReference type="PATRIC" id="fig|710685.3.peg.2363"/>
<dbReference type="RefSeq" id="WP_014210763.1">
    <property type="nucleotide sequence ID" value="NC_016604.1"/>
</dbReference>
<dbReference type="HOGENOM" id="CLU_1667468_0_0_11"/>
<keyword evidence="2" id="KW-0732">Signal</keyword>
<evidence type="ECO:0000313" key="3">
    <source>
        <dbReference type="EMBL" id="AEV72951.1"/>
    </source>
</evidence>
<dbReference type="AlphaFoldDB" id="G8RUA8"/>
<dbReference type="Proteomes" id="UP000005442">
    <property type="component" value="Chromosome"/>
</dbReference>
<organism evidence="3 4">
    <name type="scientific">Mycolicibacterium rhodesiae (strain NBB3)</name>
    <name type="common">Mycobacterium rhodesiae</name>
    <dbReference type="NCBI Taxonomy" id="710685"/>
    <lineage>
        <taxon>Bacteria</taxon>
        <taxon>Bacillati</taxon>
        <taxon>Actinomycetota</taxon>
        <taxon>Actinomycetes</taxon>
        <taxon>Mycobacteriales</taxon>
        <taxon>Mycobacteriaceae</taxon>
        <taxon>Mycolicibacterium</taxon>
    </lineage>
</organism>
<name>G8RUA8_MYCRN</name>
<dbReference type="STRING" id="710685.MycrhN_2362"/>
<keyword evidence="4" id="KW-1185">Reference proteome</keyword>
<accession>G8RUA8</accession>